<protein>
    <recommendedName>
        <fullName evidence="5">Lipopolysaccharide biosynthesis protein</fullName>
    </recommendedName>
</protein>
<keyword evidence="4" id="KW-1185">Reference proteome</keyword>
<feature type="transmembrane region" description="Helical" evidence="2">
    <location>
        <begin position="269"/>
        <end position="286"/>
    </location>
</feature>
<dbReference type="EMBL" id="JACOAF010000001">
    <property type="protein sequence ID" value="MBC3538108.1"/>
    <property type="molecule type" value="Genomic_DNA"/>
</dbReference>
<keyword evidence="2" id="KW-1133">Transmembrane helix</keyword>
<sequence>MDKTSRREDRTSDEIDLRVVFRKLASFAGQIRDGIRRSFFLLLRRWPLVLFLVLVGIGLSYLIYLSQRPFYRSSVTLVPSEIRNRLLQEQVNRLATLLLDGNTETVASDLHLSPEEAANIKSVQYVEIDPFAGTPDTVLVGAAFRVDAELYDRNFFPAFQKALIGYFERNAFFSRSTQSRREQLQNTIAKLKEDIASIDSIKRAAVTLKGPTNGLVYGEPLDPTNLYKQSAALYENQALLEDELRKLETMQVAVAFAPLIHQTGPRLKWHLAIGALVGFLLAFLLAQAQENRKNSRINNQRVG</sequence>
<keyword evidence="1" id="KW-0175">Coiled coil</keyword>
<keyword evidence="2" id="KW-0472">Membrane</keyword>
<feature type="coiled-coil region" evidence="1">
    <location>
        <begin position="174"/>
        <end position="201"/>
    </location>
</feature>
<keyword evidence="2" id="KW-0812">Transmembrane</keyword>
<organism evidence="3 4">
    <name type="scientific">Rufibacter sediminis</name>
    <dbReference type="NCBI Taxonomy" id="2762756"/>
    <lineage>
        <taxon>Bacteria</taxon>
        <taxon>Pseudomonadati</taxon>
        <taxon>Bacteroidota</taxon>
        <taxon>Cytophagia</taxon>
        <taxon>Cytophagales</taxon>
        <taxon>Hymenobacteraceae</taxon>
        <taxon>Rufibacter</taxon>
    </lineage>
</organism>
<evidence type="ECO:0000256" key="1">
    <source>
        <dbReference type="SAM" id="Coils"/>
    </source>
</evidence>
<evidence type="ECO:0000313" key="3">
    <source>
        <dbReference type="EMBL" id="MBC3538108.1"/>
    </source>
</evidence>
<reference evidence="3 4" key="1">
    <citation type="journal article" date="2019" name="Int. J. Syst. Evol. Microbiol.">
        <title>Rufibacter sediminis sp. nov., isolated from freshwater lake sediment.</title>
        <authorList>
            <person name="Qu J.H."/>
            <person name="Zhang L.J."/>
            <person name="Fu Y.H."/>
            <person name="Li H.F."/>
        </authorList>
    </citation>
    <scope>NUCLEOTIDE SEQUENCE [LARGE SCALE GENOMIC DNA]</scope>
    <source>
        <strain evidence="3 4">H-1</strain>
    </source>
</reference>
<proteinExistence type="predicted"/>
<dbReference type="RefSeq" id="WP_186631158.1">
    <property type="nucleotide sequence ID" value="NZ_JACOAF010000001.1"/>
</dbReference>
<comment type="caution">
    <text evidence="3">The sequence shown here is derived from an EMBL/GenBank/DDBJ whole genome shotgun (WGS) entry which is preliminary data.</text>
</comment>
<feature type="transmembrane region" description="Helical" evidence="2">
    <location>
        <begin position="46"/>
        <end position="64"/>
    </location>
</feature>
<dbReference type="Proteomes" id="UP000659698">
    <property type="component" value="Unassembled WGS sequence"/>
</dbReference>
<evidence type="ECO:0000256" key="2">
    <source>
        <dbReference type="SAM" id="Phobius"/>
    </source>
</evidence>
<name>A0ABR6VLP4_9BACT</name>
<gene>
    <name evidence="3" type="ORF">H7U12_00350</name>
</gene>
<evidence type="ECO:0000313" key="4">
    <source>
        <dbReference type="Proteomes" id="UP000659698"/>
    </source>
</evidence>
<evidence type="ECO:0008006" key="5">
    <source>
        <dbReference type="Google" id="ProtNLM"/>
    </source>
</evidence>
<accession>A0ABR6VLP4</accession>